<gene>
    <name evidence="2" type="ORF">SCF082_LOCUS21057</name>
</gene>
<protein>
    <submittedName>
        <fullName evidence="2">Chloroplastic</fullName>
    </submittedName>
</protein>
<evidence type="ECO:0000313" key="3">
    <source>
        <dbReference type="Proteomes" id="UP001642464"/>
    </source>
</evidence>
<feature type="compositionally biased region" description="Acidic residues" evidence="1">
    <location>
        <begin position="209"/>
        <end position="228"/>
    </location>
</feature>
<proteinExistence type="predicted"/>
<organism evidence="2 3">
    <name type="scientific">Durusdinium trenchii</name>
    <dbReference type="NCBI Taxonomy" id="1381693"/>
    <lineage>
        <taxon>Eukaryota</taxon>
        <taxon>Sar</taxon>
        <taxon>Alveolata</taxon>
        <taxon>Dinophyceae</taxon>
        <taxon>Suessiales</taxon>
        <taxon>Symbiodiniaceae</taxon>
        <taxon>Durusdinium</taxon>
    </lineage>
</organism>
<dbReference type="PANTHER" id="PTHR31808">
    <property type="entry name" value="EXPRESSED PROTEIN"/>
    <property type="match status" value="1"/>
</dbReference>
<dbReference type="InterPro" id="IPR038925">
    <property type="entry name" value="At3g17800-like"/>
</dbReference>
<name>A0ABP0L713_9DINO</name>
<dbReference type="Pfam" id="PF05542">
    <property type="entry name" value="DUF760"/>
    <property type="match status" value="2"/>
</dbReference>
<dbReference type="PANTHER" id="PTHR31808:SF4">
    <property type="entry name" value="LIGASE, PUTATIVE (DUF760)-RELATED"/>
    <property type="match status" value="1"/>
</dbReference>
<evidence type="ECO:0000256" key="1">
    <source>
        <dbReference type="SAM" id="MobiDB-lite"/>
    </source>
</evidence>
<dbReference type="Proteomes" id="UP001642464">
    <property type="component" value="Unassembled WGS sequence"/>
</dbReference>
<comment type="caution">
    <text evidence="2">The sequence shown here is derived from an EMBL/GenBank/DDBJ whole genome shotgun (WGS) entry which is preliminary data.</text>
</comment>
<evidence type="ECO:0000313" key="2">
    <source>
        <dbReference type="EMBL" id="CAK9034905.1"/>
    </source>
</evidence>
<feature type="compositionally biased region" description="Basic and acidic residues" evidence="1">
    <location>
        <begin position="72"/>
        <end position="81"/>
    </location>
</feature>
<feature type="region of interest" description="Disordered" evidence="1">
    <location>
        <begin position="62"/>
        <end position="88"/>
    </location>
</feature>
<reference evidence="2 3" key="1">
    <citation type="submission" date="2024-02" db="EMBL/GenBank/DDBJ databases">
        <authorList>
            <person name="Chen Y."/>
            <person name="Shah S."/>
            <person name="Dougan E. K."/>
            <person name="Thang M."/>
            <person name="Chan C."/>
        </authorList>
    </citation>
    <scope>NUCLEOTIDE SEQUENCE [LARGE SCALE GENOMIC DNA]</scope>
</reference>
<accession>A0ABP0L713</accession>
<dbReference type="InterPro" id="IPR008479">
    <property type="entry name" value="DUF760"/>
</dbReference>
<feature type="region of interest" description="Disordered" evidence="1">
    <location>
        <begin position="209"/>
        <end position="231"/>
    </location>
</feature>
<dbReference type="EMBL" id="CAXAMM010014891">
    <property type="protein sequence ID" value="CAK9034905.1"/>
    <property type="molecule type" value="Genomic_DNA"/>
</dbReference>
<keyword evidence="3" id="KW-1185">Reference proteome</keyword>
<sequence>MRRDREARAFGAVEHLMPSRQGDKNNRYLVGHAAYGRSEWRETSEEQVSAWSVWKEVFLQHAGENNSSESETSEKSDRDGDNNDQPANASAASALRFFRVRGCQSHGVPSGAPRRVNTLADAAEEREAALTLRGFADEPEPPEICYEDDEDREECAISPDWPPAPTVDTFAKCLNDALVLRVHREAEEEAYACALEAQAMVFQRIISESEEEEDVEDGEEEGEEEELTTESYSQLMYKRDLAKWHRVLGAKPQFHHFRRLLRGLCHCYVRLRRWADLDLFIEEATGYFGRDTAPPRKARSLSTCPGIPKFVNTAHEDLWTSMKLQKAIACLLVGPGHFDKAEVLLEQIRLVEPQRRSLAAAYRSIRFLQSQAAQGLQLQEDLLLSNALLVLKVGRHLWVALRICGRHIQYSNPGFGGQSSTCDLEGASASVGRYGVYETPVKSLIVSVFDGEISAVTEGPERAVLAILGAFRASQLAFASSWSASSWREDLVRQKVLLGRGCEALLRAAEEGDAPATLWSPGPVKLETKAARRVQKHLQHDPLLVLVDETVKEEFKLLAVQRLKQESPITSPPGAVGEALGLMSLRRRIAQIQRKERLRTASELIYVMVASMFKYLEVPFIQPLKGGGHVRMDMDGEQLRGLTEIYSMEALELVRDHLFNIVGVEAQAAEAPALRIAMYQAGQVYAMSALFGYYLRRADVRYQLDKIVSLHDAGDDNDDLEIGETRKRRRRPVPRWMELSWAKGESRADVSLKDYIQSFGPDELRQIRSLASAEAQATMELQISALFGDLRVLKSKLLKATEGSTTDEEATEMLEEGLRSGAVESIRISYDNLRRLILEAVAFGSVLFDAEREADSNYDLTPTDRRDLNLG</sequence>